<dbReference type="PANTHER" id="PTHR46077:SF1">
    <property type="entry name" value="TOP1 BINDING ARGININE_SERINE RICH PROTEIN, E3 UBIQUITIN LIGASE"/>
    <property type="match status" value="1"/>
</dbReference>
<dbReference type="InterPro" id="IPR013083">
    <property type="entry name" value="Znf_RING/FYVE/PHD"/>
</dbReference>
<dbReference type="Pfam" id="PF00097">
    <property type="entry name" value="zf-C3HC4"/>
    <property type="match status" value="1"/>
</dbReference>
<evidence type="ECO:0000256" key="3">
    <source>
        <dbReference type="ARBA" id="ARBA00022679"/>
    </source>
</evidence>
<organism evidence="12 13">
    <name type="scientific">Acyrthosiphon pisum</name>
    <name type="common">Pea aphid</name>
    <dbReference type="NCBI Taxonomy" id="7029"/>
    <lineage>
        <taxon>Eukaryota</taxon>
        <taxon>Metazoa</taxon>
        <taxon>Ecdysozoa</taxon>
        <taxon>Arthropoda</taxon>
        <taxon>Hexapoda</taxon>
        <taxon>Insecta</taxon>
        <taxon>Pterygota</taxon>
        <taxon>Neoptera</taxon>
        <taxon>Paraneoptera</taxon>
        <taxon>Hemiptera</taxon>
        <taxon>Sternorrhyncha</taxon>
        <taxon>Aphidomorpha</taxon>
        <taxon>Aphidoidea</taxon>
        <taxon>Aphididae</taxon>
        <taxon>Macrosiphini</taxon>
        <taxon>Acyrthosiphon</taxon>
    </lineage>
</organism>
<keyword evidence="8" id="KW-0804">Transcription</keyword>
<dbReference type="EnsemblMetazoa" id="XM_003243098.3">
    <property type="protein sequence ID" value="XP_003243146.1"/>
    <property type="gene ID" value="LOC100571229"/>
</dbReference>
<evidence type="ECO:0000256" key="5">
    <source>
        <dbReference type="ARBA" id="ARBA00022771"/>
    </source>
</evidence>
<keyword evidence="5 9" id="KW-0863">Zinc-finger</keyword>
<proteinExistence type="predicted"/>
<comment type="catalytic activity">
    <reaction evidence="1">
        <text>S-ubiquitinyl-[E2 ubiquitin-conjugating enzyme]-L-cysteine + [acceptor protein]-L-lysine = [E2 ubiquitin-conjugating enzyme]-L-cysteine + N(6)-ubiquitinyl-[acceptor protein]-L-lysine.</text>
        <dbReference type="EC" id="2.3.2.27"/>
    </reaction>
</comment>
<dbReference type="GO" id="GO:0008270">
    <property type="term" value="F:zinc ion binding"/>
    <property type="evidence" value="ECO:0007669"/>
    <property type="project" value="UniProtKB-KW"/>
</dbReference>
<keyword evidence="13" id="KW-1185">Reference proteome</keyword>
<dbReference type="Gene3D" id="3.30.40.10">
    <property type="entry name" value="Zinc/RING finger domain, C3HC4 (zinc finger)"/>
    <property type="match status" value="1"/>
</dbReference>
<feature type="domain" description="RING-type" evidence="11">
    <location>
        <begin position="19"/>
        <end position="66"/>
    </location>
</feature>
<evidence type="ECO:0000256" key="7">
    <source>
        <dbReference type="ARBA" id="ARBA00023015"/>
    </source>
</evidence>
<name>A0A8R1W4Z0_ACYPI</name>
<keyword evidence="3" id="KW-0808">Transferase</keyword>
<evidence type="ECO:0000256" key="9">
    <source>
        <dbReference type="PROSITE-ProRule" id="PRU00175"/>
    </source>
</evidence>
<dbReference type="OrthoDB" id="365379at2759"/>
<dbReference type="GO" id="GO:0061630">
    <property type="term" value="F:ubiquitin protein ligase activity"/>
    <property type="evidence" value="ECO:0007669"/>
    <property type="project" value="UniProtKB-EC"/>
</dbReference>
<feature type="region of interest" description="Disordered" evidence="10">
    <location>
        <begin position="316"/>
        <end position="340"/>
    </location>
</feature>
<dbReference type="PROSITE" id="PS50089">
    <property type="entry name" value="ZF_RING_2"/>
    <property type="match status" value="1"/>
</dbReference>
<evidence type="ECO:0000313" key="12">
    <source>
        <dbReference type="EnsemblMetazoa" id="XP_003243146.1"/>
    </source>
</evidence>
<dbReference type="Proteomes" id="UP000007819">
    <property type="component" value="Chromosome X"/>
</dbReference>
<dbReference type="RefSeq" id="XP_003243146.1">
    <property type="nucleotide sequence ID" value="XM_003243098.3"/>
</dbReference>
<feature type="compositionally biased region" description="Polar residues" evidence="10">
    <location>
        <begin position="353"/>
        <end position="395"/>
    </location>
</feature>
<dbReference type="EC" id="2.3.2.27" evidence="2"/>
<dbReference type="GO" id="GO:0006513">
    <property type="term" value="P:protein monoubiquitination"/>
    <property type="evidence" value="ECO:0007669"/>
    <property type="project" value="TreeGrafter"/>
</dbReference>
<evidence type="ECO:0000259" key="11">
    <source>
        <dbReference type="PROSITE" id="PS50089"/>
    </source>
</evidence>
<dbReference type="InterPro" id="IPR018957">
    <property type="entry name" value="Znf_C3HC4_RING-type"/>
</dbReference>
<dbReference type="SUPFAM" id="SSF57850">
    <property type="entry name" value="RING/U-box"/>
    <property type="match status" value="1"/>
</dbReference>
<dbReference type="InterPro" id="IPR001841">
    <property type="entry name" value="Znf_RING"/>
</dbReference>
<keyword evidence="7" id="KW-0805">Transcription regulation</keyword>
<dbReference type="AlphaFoldDB" id="A0A8R1W4Z0"/>
<accession>A0A8R1W4Z0</accession>
<feature type="compositionally biased region" description="Low complexity" evidence="10">
    <location>
        <begin position="327"/>
        <end position="340"/>
    </location>
</feature>
<protein>
    <recommendedName>
        <fullName evidence="2">RING-type E3 ubiquitin transferase</fullName>
        <ecNumber evidence="2">2.3.2.27</ecNumber>
    </recommendedName>
</protein>
<feature type="compositionally biased region" description="Polar residues" evidence="10">
    <location>
        <begin position="414"/>
        <end position="424"/>
    </location>
</feature>
<keyword evidence="4" id="KW-0479">Metal-binding</keyword>
<dbReference type="InterPro" id="IPR017907">
    <property type="entry name" value="Znf_RING_CS"/>
</dbReference>
<feature type="region of interest" description="Disordered" evidence="10">
    <location>
        <begin position="353"/>
        <end position="437"/>
    </location>
</feature>
<dbReference type="GeneID" id="100571229"/>
<dbReference type="PANTHER" id="PTHR46077">
    <property type="entry name" value="E3 UBIQUITIN-PROTEIN LIGASE TOPORS"/>
    <property type="match status" value="1"/>
</dbReference>
<evidence type="ECO:0000256" key="4">
    <source>
        <dbReference type="ARBA" id="ARBA00022723"/>
    </source>
</evidence>
<dbReference type="KEGG" id="api:100571229"/>
<feature type="compositionally biased region" description="Polar residues" evidence="10">
    <location>
        <begin position="316"/>
        <end position="326"/>
    </location>
</feature>
<keyword evidence="6" id="KW-0862">Zinc</keyword>
<dbReference type="PROSITE" id="PS00518">
    <property type="entry name" value="ZF_RING_1"/>
    <property type="match status" value="1"/>
</dbReference>
<evidence type="ECO:0000313" key="13">
    <source>
        <dbReference type="Proteomes" id="UP000007819"/>
    </source>
</evidence>
<evidence type="ECO:0000256" key="2">
    <source>
        <dbReference type="ARBA" id="ARBA00012483"/>
    </source>
</evidence>
<evidence type="ECO:0000256" key="8">
    <source>
        <dbReference type="ARBA" id="ARBA00023163"/>
    </source>
</evidence>
<evidence type="ECO:0000256" key="6">
    <source>
        <dbReference type="ARBA" id="ARBA00022833"/>
    </source>
</evidence>
<reference evidence="13" key="1">
    <citation type="submission" date="2010-06" db="EMBL/GenBank/DDBJ databases">
        <authorList>
            <person name="Jiang H."/>
            <person name="Abraham K."/>
            <person name="Ali S."/>
            <person name="Alsbrooks S.L."/>
            <person name="Anim B.N."/>
            <person name="Anosike U.S."/>
            <person name="Attaway T."/>
            <person name="Bandaranaike D.P."/>
            <person name="Battles P.K."/>
            <person name="Bell S.N."/>
            <person name="Bell A.V."/>
            <person name="Beltran B."/>
            <person name="Bickham C."/>
            <person name="Bustamante Y."/>
            <person name="Caleb T."/>
            <person name="Canada A."/>
            <person name="Cardenas V."/>
            <person name="Carter K."/>
            <person name="Chacko J."/>
            <person name="Chandrabose M.N."/>
            <person name="Chavez D."/>
            <person name="Chavez A."/>
            <person name="Chen L."/>
            <person name="Chu H.-S."/>
            <person name="Claassen K.J."/>
            <person name="Cockrell R."/>
            <person name="Collins M."/>
            <person name="Cooper J.A."/>
            <person name="Cree A."/>
            <person name="Curry S.M."/>
            <person name="Da Y."/>
            <person name="Dao M.D."/>
            <person name="Das B."/>
            <person name="Davila M.-L."/>
            <person name="Davy-Carroll L."/>
            <person name="Denson S."/>
            <person name="Dinh H."/>
            <person name="Ebong V.E."/>
            <person name="Edwards J.R."/>
            <person name="Egan A."/>
            <person name="El-Daye J."/>
            <person name="Escobedo L."/>
            <person name="Fernandez S."/>
            <person name="Fernando P.R."/>
            <person name="Flagg N."/>
            <person name="Forbes L.D."/>
            <person name="Fowler R.G."/>
            <person name="Fu Q."/>
            <person name="Gabisi R.A."/>
            <person name="Ganer J."/>
            <person name="Garbino Pronczuk A."/>
            <person name="Garcia R.M."/>
            <person name="Garner T."/>
            <person name="Garrett T.E."/>
            <person name="Gonzalez D.A."/>
            <person name="Hamid H."/>
            <person name="Hawkins E.S."/>
            <person name="Hirani K."/>
            <person name="Hogues M.E."/>
            <person name="Hollins B."/>
            <person name="Hsiao C.-H."/>
            <person name="Jabil R."/>
            <person name="James M.L."/>
            <person name="Jhangiani S.N."/>
            <person name="Johnson B."/>
            <person name="Johnson Q."/>
            <person name="Joshi V."/>
            <person name="Kalu J.B."/>
            <person name="Kam C."/>
            <person name="Kashfia A."/>
            <person name="Keebler J."/>
            <person name="Kisamo H."/>
            <person name="Kovar C.L."/>
            <person name="Lago L.A."/>
            <person name="Lai C.-Y."/>
            <person name="Laidlaw J."/>
            <person name="Lara F."/>
            <person name="Le T.-K."/>
            <person name="Lee S.L."/>
            <person name="Legall F.H."/>
            <person name="Lemon S.J."/>
            <person name="Lewis L.R."/>
            <person name="Li B."/>
            <person name="Liu Y."/>
            <person name="Liu Y.-S."/>
            <person name="Lopez J."/>
            <person name="Lozado R.J."/>
            <person name="Lu J."/>
            <person name="Madu R.C."/>
            <person name="Maheshwari M."/>
            <person name="Maheshwari R."/>
            <person name="Malloy K."/>
            <person name="Martinez E."/>
            <person name="Mathew T."/>
            <person name="Mercado I.C."/>
            <person name="Mercado C."/>
            <person name="Meyer B."/>
            <person name="Montgomery K."/>
            <person name="Morgan M.B."/>
            <person name="Munidasa M."/>
            <person name="Nazareth L.V."/>
            <person name="Nelson J."/>
            <person name="Ng B.M."/>
            <person name="Nguyen N.B."/>
            <person name="Nguyen P.Q."/>
            <person name="Nguyen T."/>
            <person name="Obregon M."/>
            <person name="Okwuonu G.O."/>
            <person name="Onwere C.G."/>
            <person name="Orozco G."/>
            <person name="Parra A."/>
            <person name="Patel S."/>
            <person name="Patil S."/>
            <person name="Perez A."/>
            <person name="Perez Y."/>
            <person name="Pham C."/>
            <person name="Primus E.L."/>
            <person name="Pu L.-L."/>
            <person name="Puazo M."/>
            <person name="Qin X."/>
            <person name="Quiroz J.B."/>
            <person name="Reese J."/>
            <person name="Richards S."/>
            <person name="Rives C.M."/>
            <person name="Robberts R."/>
            <person name="Ruiz S.J."/>
            <person name="Ruiz M.J."/>
            <person name="Santibanez J."/>
            <person name="Schneider B.W."/>
            <person name="Sisson I."/>
            <person name="Smith M."/>
            <person name="Sodergren E."/>
            <person name="Song X.-Z."/>
            <person name="Song B.B."/>
            <person name="Summersgill H."/>
            <person name="Thelus R."/>
            <person name="Thornton R.D."/>
            <person name="Trejos Z.Y."/>
            <person name="Usmani K."/>
            <person name="Vattathil S."/>
            <person name="Villasana D."/>
            <person name="Walker D.L."/>
            <person name="Wang S."/>
            <person name="Wang K."/>
            <person name="White C.S."/>
            <person name="Williams A.C."/>
            <person name="Williamson J."/>
            <person name="Wilson K."/>
            <person name="Woghiren I.O."/>
            <person name="Woodworth J.R."/>
            <person name="Worley K.C."/>
            <person name="Wright R.A."/>
            <person name="Wu W."/>
            <person name="Young L."/>
            <person name="Zhang L."/>
            <person name="Zhang J."/>
            <person name="Zhu Y."/>
            <person name="Muzny D.M."/>
            <person name="Weinstock G."/>
            <person name="Gibbs R.A."/>
        </authorList>
    </citation>
    <scope>NUCLEOTIDE SEQUENCE [LARGE SCALE GENOMIC DNA]</scope>
    <source>
        <strain evidence="13">LSR1</strain>
    </source>
</reference>
<evidence type="ECO:0000256" key="10">
    <source>
        <dbReference type="SAM" id="MobiDB-lite"/>
    </source>
</evidence>
<evidence type="ECO:0000256" key="1">
    <source>
        <dbReference type="ARBA" id="ARBA00000900"/>
    </source>
</evidence>
<sequence length="437" mass="49946">MEILNNKPTGRPSTPDPQCSICLNELTNKCYTNVCVHLFCFDCLQWWSNTCLQRCSSSEPTCPLCKQTFRYIYHSIDDKGAFETYTVPIVTSPSTVTDVSEQVANINRMIIQSILSMGHRPQRMRPFWRPSVDEAGNSHLQLYHRQPQNLPFTNPNLPINGQRTRIQVYVDNVWAVPLPNIDDRFRHGTIAFYRNHPTQMHRLRTFVLRDLVAIRESVRFEGQPVYYPANTDLHATNLIISSLPNCEIRRLHLIENLRSFLSVHGVHFCHELYNFAQSIFEIGDYDNHVQYSHTIQDTDFNALFQDEQSIPIHVVQNSNNEELQSPNIIEDSSSSDSENNSDVEIISVSFRTTDPLNSDSINQPSTSTGIRDSLDRPNNSCQSVNGGLSQVSYSSRVKRGRPNSDESDDEESRIATQGSQTANLKSRDVNNKKKKKH</sequence>
<dbReference type="GO" id="GO:0000209">
    <property type="term" value="P:protein polyubiquitination"/>
    <property type="evidence" value="ECO:0007669"/>
    <property type="project" value="TreeGrafter"/>
</dbReference>
<reference evidence="12" key="2">
    <citation type="submission" date="2022-06" db="UniProtKB">
        <authorList>
            <consortium name="EnsemblMetazoa"/>
        </authorList>
    </citation>
    <scope>IDENTIFICATION</scope>
</reference>